<dbReference type="InterPro" id="IPR050408">
    <property type="entry name" value="HGPRT"/>
</dbReference>
<dbReference type="SUPFAM" id="SSF53271">
    <property type="entry name" value="PRTase-like"/>
    <property type="match status" value="1"/>
</dbReference>
<sequence>MTTVQAAEHWLQLSEVVYTASEVDIAINTMMQHMQSTLPDEPIVMMCVMRGGLYLSARLMAGLRCPLQLDYLQANRYHGLSGSQVDWSKHPDTDLQGRIVLVVDDILDEGITLAEVVNYCKQAGAKQVFTAVLTEKDNGLQKPLHADFVGLVVPNRYVFGCGMDVYGWWRNLPEIRALTQQA</sequence>
<dbReference type="EMBL" id="JAVCAP010000022">
    <property type="protein sequence ID" value="MDP8568389.1"/>
    <property type="molecule type" value="Genomic_DNA"/>
</dbReference>
<proteinExistence type="predicted"/>
<gene>
    <name evidence="4" type="ORF">Q9291_11065</name>
</gene>
<protein>
    <submittedName>
        <fullName evidence="4">Hypoxanthine-guanine phosphoribosyltransferase</fullName>
        <ecNumber evidence="4">2.4.2.8</ecNumber>
    </submittedName>
</protein>
<evidence type="ECO:0000256" key="2">
    <source>
        <dbReference type="ARBA" id="ARBA00049402"/>
    </source>
</evidence>
<name>A0ABT9JVA3_9PROT</name>
<organism evidence="4 5">
    <name type="scientific">Methylophilus aquaticus</name>
    <dbReference type="NCBI Taxonomy" id="1971610"/>
    <lineage>
        <taxon>Bacteria</taxon>
        <taxon>Pseudomonadati</taxon>
        <taxon>Pseudomonadota</taxon>
        <taxon>Betaproteobacteria</taxon>
        <taxon>Nitrosomonadales</taxon>
        <taxon>Methylophilaceae</taxon>
        <taxon>Methylophilus</taxon>
    </lineage>
</organism>
<dbReference type="RefSeq" id="WP_306390110.1">
    <property type="nucleotide sequence ID" value="NZ_JAVCAP010000022.1"/>
</dbReference>
<evidence type="ECO:0000313" key="5">
    <source>
        <dbReference type="Proteomes" id="UP001225906"/>
    </source>
</evidence>
<comment type="caution">
    <text evidence="4">The sequence shown here is derived from an EMBL/GenBank/DDBJ whole genome shotgun (WGS) entry which is preliminary data.</text>
</comment>
<dbReference type="Pfam" id="PF00156">
    <property type="entry name" value="Pribosyltran"/>
    <property type="match status" value="1"/>
</dbReference>
<evidence type="ECO:0000256" key="1">
    <source>
        <dbReference type="ARBA" id="ARBA00048811"/>
    </source>
</evidence>
<dbReference type="CDD" id="cd06223">
    <property type="entry name" value="PRTases_typeI"/>
    <property type="match status" value="1"/>
</dbReference>
<dbReference type="Proteomes" id="UP001225906">
    <property type="component" value="Unassembled WGS sequence"/>
</dbReference>
<dbReference type="InterPro" id="IPR000836">
    <property type="entry name" value="PRTase_dom"/>
</dbReference>
<keyword evidence="5" id="KW-1185">Reference proteome</keyword>
<dbReference type="Gene3D" id="3.40.50.2020">
    <property type="match status" value="1"/>
</dbReference>
<feature type="domain" description="Phosphoribosyltransferase" evidence="3">
    <location>
        <begin position="24"/>
        <end position="160"/>
    </location>
</feature>
<dbReference type="EC" id="2.4.2.8" evidence="4"/>
<comment type="catalytic activity">
    <reaction evidence="2">
        <text>IMP + diphosphate = hypoxanthine + 5-phospho-alpha-D-ribose 1-diphosphate</text>
        <dbReference type="Rhea" id="RHEA:17973"/>
        <dbReference type="ChEBI" id="CHEBI:17368"/>
        <dbReference type="ChEBI" id="CHEBI:33019"/>
        <dbReference type="ChEBI" id="CHEBI:58017"/>
        <dbReference type="ChEBI" id="CHEBI:58053"/>
        <dbReference type="EC" id="2.4.2.8"/>
    </reaction>
    <physiologicalReaction direction="right-to-left" evidence="2">
        <dbReference type="Rhea" id="RHEA:17975"/>
    </physiologicalReaction>
</comment>
<evidence type="ECO:0000259" key="3">
    <source>
        <dbReference type="Pfam" id="PF00156"/>
    </source>
</evidence>
<dbReference type="PANTHER" id="PTHR43340">
    <property type="entry name" value="HYPOXANTHINE-GUANINE PHOSPHORIBOSYLTRANSFERASE"/>
    <property type="match status" value="1"/>
</dbReference>
<dbReference type="GO" id="GO:0016757">
    <property type="term" value="F:glycosyltransferase activity"/>
    <property type="evidence" value="ECO:0007669"/>
    <property type="project" value="UniProtKB-KW"/>
</dbReference>
<comment type="catalytic activity">
    <reaction evidence="1">
        <text>GMP + diphosphate = guanine + 5-phospho-alpha-D-ribose 1-diphosphate</text>
        <dbReference type="Rhea" id="RHEA:25424"/>
        <dbReference type="ChEBI" id="CHEBI:16235"/>
        <dbReference type="ChEBI" id="CHEBI:33019"/>
        <dbReference type="ChEBI" id="CHEBI:58017"/>
        <dbReference type="ChEBI" id="CHEBI:58115"/>
        <dbReference type="EC" id="2.4.2.8"/>
    </reaction>
    <physiologicalReaction direction="right-to-left" evidence="1">
        <dbReference type="Rhea" id="RHEA:25426"/>
    </physiologicalReaction>
</comment>
<keyword evidence="4" id="KW-0328">Glycosyltransferase</keyword>
<dbReference type="PANTHER" id="PTHR43340:SF1">
    <property type="entry name" value="HYPOXANTHINE PHOSPHORIBOSYLTRANSFERASE"/>
    <property type="match status" value="1"/>
</dbReference>
<dbReference type="InterPro" id="IPR029057">
    <property type="entry name" value="PRTase-like"/>
</dbReference>
<dbReference type="NCBIfam" id="NF006605">
    <property type="entry name" value="PRK09162.1"/>
    <property type="match status" value="1"/>
</dbReference>
<reference evidence="5" key="1">
    <citation type="journal article" date="2019" name="Int. J. Syst. Evol. Microbiol.">
        <title>The Global Catalogue of Microorganisms (GCM) 10K type strain sequencing project: providing services to taxonomists for standard genome sequencing and annotation.</title>
        <authorList>
            <consortium name="The Broad Institute Genomics Platform"/>
            <consortium name="The Broad Institute Genome Sequencing Center for Infectious Disease"/>
            <person name="Wu L."/>
            <person name="Ma J."/>
        </authorList>
    </citation>
    <scope>NUCLEOTIDE SEQUENCE [LARGE SCALE GENOMIC DNA]</scope>
    <source>
        <strain evidence="5">VKM B-3159</strain>
    </source>
</reference>
<keyword evidence="4" id="KW-0808">Transferase</keyword>
<evidence type="ECO:0000313" key="4">
    <source>
        <dbReference type="EMBL" id="MDP8568389.1"/>
    </source>
</evidence>
<accession>A0ABT9JVA3</accession>